<dbReference type="Proteomes" id="UP000233722">
    <property type="component" value="Unassembled WGS sequence"/>
</dbReference>
<dbReference type="Pfam" id="PF06941">
    <property type="entry name" value="NT5C"/>
    <property type="match status" value="1"/>
</dbReference>
<protein>
    <submittedName>
        <fullName evidence="3">2-C-methyl-D-erythritol 4-phosphate cytidylyltransferase</fullName>
    </submittedName>
</protein>
<keyword evidence="3" id="KW-0548">Nucleotidyltransferase</keyword>
<evidence type="ECO:0000313" key="4">
    <source>
        <dbReference type="Proteomes" id="UP000233722"/>
    </source>
</evidence>
<dbReference type="InterPro" id="IPR036412">
    <property type="entry name" value="HAD-like_sf"/>
</dbReference>
<accession>A0A2N3QNF6</accession>
<dbReference type="GO" id="GO:0016779">
    <property type="term" value="F:nucleotidyltransferase activity"/>
    <property type="evidence" value="ECO:0007669"/>
    <property type="project" value="UniProtKB-KW"/>
</dbReference>
<dbReference type="RefSeq" id="WP_101431138.1">
    <property type="nucleotide sequence ID" value="NZ_PCHA01000037.1"/>
</dbReference>
<feature type="active site" description="Nucleophile" evidence="2">
    <location>
        <position position="3"/>
    </location>
</feature>
<dbReference type="InterPro" id="IPR023214">
    <property type="entry name" value="HAD_sf"/>
</dbReference>
<comment type="similarity">
    <text evidence="1">Belongs to the 5'(3')-deoxyribonucleotidase family.</text>
</comment>
<name>A0A2N3QNF6_9BIFI</name>
<sequence length="196" mass="22696">MIDVDNTLADYTHALRYWLRRNHVYGPSDAYAMADPCEYGLWRDPSWPFASYEEYSDAHRSAVMDGLYLMEHPYPHAMHTLHQLVTDGHDLVVATSRVDDERFQQTFDWFDRHWHDPAHGPVEYGVGFHFGDKTLLDVDAAFEDDPAVIDDLAAKGVTVIHPDHPYCRDYDGIAMDDWSQAPSIIRQLQEDKENTR</sequence>
<dbReference type="AlphaFoldDB" id="A0A2N3QNF6"/>
<reference evidence="3 4" key="1">
    <citation type="submission" date="2017-10" db="EMBL/GenBank/DDBJ databases">
        <title>Bifidobacterium genomics.</title>
        <authorList>
            <person name="Lugli G.A."/>
            <person name="Milani C."/>
            <person name="Mancabelli L."/>
        </authorList>
    </citation>
    <scope>NUCLEOTIDE SEQUENCE [LARGE SCALE GENOMIC DNA]</scope>
    <source>
        <strain evidence="3 4">1747B</strain>
    </source>
</reference>
<dbReference type="GO" id="GO:0009264">
    <property type="term" value="P:deoxyribonucleotide catabolic process"/>
    <property type="evidence" value="ECO:0007669"/>
    <property type="project" value="InterPro"/>
</dbReference>
<comment type="caution">
    <text evidence="3">The sequence shown here is derived from an EMBL/GenBank/DDBJ whole genome shotgun (WGS) entry which is preliminary data.</text>
</comment>
<dbReference type="SUPFAM" id="SSF56784">
    <property type="entry name" value="HAD-like"/>
    <property type="match status" value="1"/>
</dbReference>
<dbReference type="InterPro" id="IPR010708">
    <property type="entry name" value="5'(3')-deoxyribonucleotidase"/>
</dbReference>
<dbReference type="EMBL" id="PCHA01000037">
    <property type="protein sequence ID" value="PKU93225.1"/>
    <property type="molecule type" value="Genomic_DNA"/>
</dbReference>
<dbReference type="GO" id="GO:0008253">
    <property type="term" value="F:5'-nucleotidase activity"/>
    <property type="evidence" value="ECO:0007669"/>
    <property type="project" value="InterPro"/>
</dbReference>
<keyword evidence="3" id="KW-0808">Transferase</keyword>
<evidence type="ECO:0000256" key="1">
    <source>
        <dbReference type="ARBA" id="ARBA00009589"/>
    </source>
</evidence>
<gene>
    <name evidence="3" type="ORF">CQR45_1755</name>
</gene>
<feature type="active site" description="Proton donor" evidence="2">
    <location>
        <position position="5"/>
    </location>
</feature>
<dbReference type="Gene3D" id="3.40.50.1000">
    <property type="entry name" value="HAD superfamily/HAD-like"/>
    <property type="match status" value="1"/>
</dbReference>
<organism evidence="3 4">
    <name type="scientific">Bifidobacterium pseudolongum subsp. globosum</name>
    <dbReference type="NCBI Taxonomy" id="1690"/>
    <lineage>
        <taxon>Bacteria</taxon>
        <taxon>Bacillati</taxon>
        <taxon>Actinomycetota</taxon>
        <taxon>Actinomycetes</taxon>
        <taxon>Bifidobacteriales</taxon>
        <taxon>Bifidobacteriaceae</taxon>
        <taxon>Bifidobacterium</taxon>
    </lineage>
</organism>
<evidence type="ECO:0000313" key="3">
    <source>
        <dbReference type="EMBL" id="PKU93225.1"/>
    </source>
</evidence>
<proteinExistence type="inferred from homology"/>
<evidence type="ECO:0000256" key="2">
    <source>
        <dbReference type="PIRSR" id="PIRSR610708-1"/>
    </source>
</evidence>